<evidence type="ECO:0000256" key="4">
    <source>
        <dbReference type="ARBA" id="ARBA00023242"/>
    </source>
</evidence>
<sequence>MELPLGSGKMRDFLRKIEDRSLPFTVRSDFTRYKYTKSIRAIAPFFELSSWSPPKHEEREISPRKRKPNLGTICPVAKYICPYTSIQTFPYTTTYSCVRNISLLNPLKRLGSIFNYNGGCVLGMSGSDCVAIACDLRLGVNNFTTVSTNFTKIFKINNHVYVGLTGLATDIQTLYELLRYRVNLYQIRQETEMDIDCFANMLSSILYANRFSPYFVNPIVVGFKIKNSIDGNGNKSCTYEPYLTAYDFIGAKCETNDFVVNGVTSEQLYGMCESLYIKDQDEQGLFETISQCLLSALDRDCISGWGAEVYVLTPDKITKKKLKARMD</sequence>
<dbReference type="PANTHER" id="PTHR32194">
    <property type="entry name" value="METALLOPROTEASE TLDD"/>
    <property type="match status" value="1"/>
</dbReference>
<dbReference type="GO" id="GO:0005634">
    <property type="term" value="C:nucleus"/>
    <property type="evidence" value="ECO:0007669"/>
    <property type="project" value="UniProtKB-SubCell"/>
</dbReference>
<dbReference type="PROSITE" id="PS00854">
    <property type="entry name" value="PROTEASOME_BETA_1"/>
    <property type="match status" value="1"/>
</dbReference>
<organism evidence="5 6">
    <name type="scientific">Plasmodium ovale curtisi</name>
    <dbReference type="NCBI Taxonomy" id="864141"/>
    <lineage>
        <taxon>Eukaryota</taxon>
        <taxon>Sar</taxon>
        <taxon>Alveolata</taxon>
        <taxon>Apicomplexa</taxon>
        <taxon>Aconoidasida</taxon>
        <taxon>Haemosporida</taxon>
        <taxon>Plasmodiidae</taxon>
        <taxon>Plasmodium</taxon>
        <taxon>Plasmodium (Plasmodium)</taxon>
    </lineage>
</organism>
<evidence type="ECO:0000256" key="2">
    <source>
        <dbReference type="ARBA" id="ARBA00022490"/>
    </source>
</evidence>
<dbReference type="InterPro" id="IPR023333">
    <property type="entry name" value="Proteasome_suB-type"/>
</dbReference>
<dbReference type="GO" id="GO:0005737">
    <property type="term" value="C:cytoplasm"/>
    <property type="evidence" value="ECO:0007669"/>
    <property type="project" value="TreeGrafter"/>
</dbReference>
<dbReference type="PANTHER" id="PTHR32194:SF10">
    <property type="entry name" value="PROTEASOME SUBUNIT BETA TYPE-3"/>
    <property type="match status" value="1"/>
</dbReference>
<dbReference type="InterPro" id="IPR033811">
    <property type="entry name" value="Proteasome_beta_3"/>
</dbReference>
<dbReference type="InterPro" id="IPR016050">
    <property type="entry name" value="Proteasome_bsu_CS"/>
</dbReference>
<dbReference type="PROSITE" id="PS51476">
    <property type="entry name" value="PROTEASOME_BETA_2"/>
    <property type="match status" value="1"/>
</dbReference>
<dbReference type="InterPro" id="IPR029055">
    <property type="entry name" value="Ntn_hydrolases_N"/>
</dbReference>
<dbReference type="CDD" id="cd03759">
    <property type="entry name" value="proteasome_beta_type_3"/>
    <property type="match status" value="1"/>
</dbReference>
<evidence type="ECO:0000313" key="6">
    <source>
        <dbReference type="Proteomes" id="UP000078546"/>
    </source>
</evidence>
<dbReference type="Pfam" id="PF00227">
    <property type="entry name" value="Proteasome"/>
    <property type="match status" value="1"/>
</dbReference>
<evidence type="ECO:0000256" key="1">
    <source>
        <dbReference type="ARBA" id="ARBA00004123"/>
    </source>
</evidence>
<evidence type="ECO:0000313" key="5">
    <source>
        <dbReference type="EMBL" id="SBS80660.1"/>
    </source>
</evidence>
<dbReference type="GO" id="GO:0043161">
    <property type="term" value="P:proteasome-mediated ubiquitin-dependent protein catabolic process"/>
    <property type="evidence" value="ECO:0007669"/>
    <property type="project" value="InterPro"/>
</dbReference>
<keyword evidence="2" id="KW-0963">Cytoplasm</keyword>
<name>A0A1A8VLY3_PLAOA</name>
<dbReference type="EMBL" id="FLQV01000047">
    <property type="protein sequence ID" value="SBS80660.1"/>
    <property type="molecule type" value="Genomic_DNA"/>
</dbReference>
<keyword evidence="3 5" id="KW-0647">Proteasome</keyword>
<accession>A0A1A8VLY3</accession>
<protein>
    <submittedName>
        <fullName evidence="5">Proteasome subunit beta type-3, putative</fullName>
    </submittedName>
</protein>
<dbReference type="InterPro" id="IPR001353">
    <property type="entry name" value="Proteasome_sua/b"/>
</dbReference>
<evidence type="ECO:0000256" key="3">
    <source>
        <dbReference type="ARBA" id="ARBA00022942"/>
    </source>
</evidence>
<dbReference type="SUPFAM" id="SSF56235">
    <property type="entry name" value="N-terminal nucleophile aminohydrolases (Ntn hydrolases)"/>
    <property type="match status" value="1"/>
</dbReference>
<dbReference type="Gene3D" id="3.60.20.10">
    <property type="entry name" value="Glutamine Phosphoribosylpyrophosphate, subunit 1, domain 1"/>
    <property type="match status" value="1"/>
</dbReference>
<dbReference type="FunFam" id="3.60.20.10:FF:000003">
    <property type="entry name" value="Proteasome subunit beta type-3"/>
    <property type="match status" value="1"/>
</dbReference>
<proteinExistence type="predicted"/>
<comment type="subcellular location">
    <subcellularLocation>
        <location evidence="1">Nucleus</location>
    </subcellularLocation>
</comment>
<gene>
    <name evidence="5" type="ORF">POVCU1_002150</name>
</gene>
<dbReference type="GO" id="GO:0019774">
    <property type="term" value="C:proteasome core complex, beta-subunit complex"/>
    <property type="evidence" value="ECO:0007669"/>
    <property type="project" value="InterPro"/>
</dbReference>
<reference evidence="6" key="1">
    <citation type="submission" date="2016-05" db="EMBL/GenBank/DDBJ databases">
        <authorList>
            <person name="Naeem Raeece"/>
        </authorList>
    </citation>
    <scope>NUCLEOTIDE SEQUENCE [LARGE SCALE GENOMIC DNA]</scope>
</reference>
<dbReference type="Proteomes" id="UP000078546">
    <property type="component" value="Unassembled WGS sequence"/>
</dbReference>
<dbReference type="AlphaFoldDB" id="A0A1A8VLY3"/>
<keyword evidence="4" id="KW-0539">Nucleus</keyword>